<evidence type="ECO:0000259" key="1">
    <source>
        <dbReference type="PROSITE" id="PS50943"/>
    </source>
</evidence>
<organism evidence="2 3">
    <name type="scientific">Virgisporangium aurantiacum</name>
    <dbReference type="NCBI Taxonomy" id="175570"/>
    <lineage>
        <taxon>Bacteria</taxon>
        <taxon>Bacillati</taxon>
        <taxon>Actinomycetota</taxon>
        <taxon>Actinomycetes</taxon>
        <taxon>Micromonosporales</taxon>
        <taxon>Micromonosporaceae</taxon>
        <taxon>Virgisporangium</taxon>
    </lineage>
</organism>
<proteinExistence type="predicted"/>
<accession>A0A8J3ZI63</accession>
<dbReference type="AlphaFoldDB" id="A0A8J3ZI63"/>
<dbReference type="Gene3D" id="1.10.260.40">
    <property type="entry name" value="lambda repressor-like DNA-binding domains"/>
    <property type="match status" value="1"/>
</dbReference>
<protein>
    <recommendedName>
        <fullName evidence="1">HTH cro/C1-type domain-containing protein</fullName>
    </recommendedName>
</protein>
<name>A0A8J3ZI63_9ACTN</name>
<dbReference type="Proteomes" id="UP000612585">
    <property type="component" value="Unassembled WGS sequence"/>
</dbReference>
<feature type="domain" description="HTH cro/C1-type" evidence="1">
    <location>
        <begin position="8"/>
        <end position="43"/>
    </location>
</feature>
<dbReference type="InterPro" id="IPR010982">
    <property type="entry name" value="Lambda_DNA-bd_dom_sf"/>
</dbReference>
<gene>
    <name evidence="2" type="ORF">Vau01_121850</name>
</gene>
<dbReference type="Pfam" id="PF13560">
    <property type="entry name" value="HTH_31"/>
    <property type="match status" value="1"/>
</dbReference>
<dbReference type="CDD" id="cd00093">
    <property type="entry name" value="HTH_XRE"/>
    <property type="match status" value="1"/>
</dbReference>
<dbReference type="SUPFAM" id="SSF47413">
    <property type="entry name" value="lambda repressor-like DNA-binding domains"/>
    <property type="match status" value="1"/>
</dbReference>
<dbReference type="InterPro" id="IPR001387">
    <property type="entry name" value="Cro/C1-type_HTH"/>
</dbReference>
<dbReference type="PROSITE" id="PS50943">
    <property type="entry name" value="HTH_CROC1"/>
    <property type="match status" value="1"/>
</dbReference>
<keyword evidence="3" id="KW-1185">Reference proteome</keyword>
<dbReference type="SMART" id="SM00530">
    <property type="entry name" value="HTH_XRE"/>
    <property type="match status" value="1"/>
</dbReference>
<dbReference type="EMBL" id="BOPG01000125">
    <property type="protein sequence ID" value="GIJ64669.1"/>
    <property type="molecule type" value="Genomic_DNA"/>
</dbReference>
<evidence type="ECO:0000313" key="3">
    <source>
        <dbReference type="Proteomes" id="UP000612585"/>
    </source>
</evidence>
<comment type="caution">
    <text evidence="2">The sequence shown here is derived from an EMBL/GenBank/DDBJ whole genome shotgun (WGS) entry which is preliminary data.</text>
</comment>
<dbReference type="RefSeq" id="WP_204013867.1">
    <property type="nucleotide sequence ID" value="NZ_BOPG01000125.1"/>
</dbReference>
<evidence type="ECO:0000313" key="2">
    <source>
        <dbReference type="EMBL" id="GIJ64669.1"/>
    </source>
</evidence>
<dbReference type="GO" id="GO:0003677">
    <property type="term" value="F:DNA binding"/>
    <property type="evidence" value="ECO:0007669"/>
    <property type="project" value="InterPro"/>
</dbReference>
<reference evidence="2" key="1">
    <citation type="submission" date="2021-01" db="EMBL/GenBank/DDBJ databases">
        <title>Whole genome shotgun sequence of Virgisporangium aurantiacum NBRC 16421.</title>
        <authorList>
            <person name="Komaki H."/>
            <person name="Tamura T."/>
        </authorList>
    </citation>
    <scope>NUCLEOTIDE SEQUENCE</scope>
    <source>
        <strain evidence="2">NBRC 16421</strain>
    </source>
</reference>
<sequence length="472" mass="50710">MHLWGAELRALRDRHGLSLSALGAAVFYDASHLGKFERGERIPPRHVAELCDQQLGGTGVLIRLWEAMQGAGADRDEANRGGHEANFRPELATVTEDPSPWGDGTVSLPVLHDGKVILVSVSRRVLLKFAGTAAGIAVAGVGPASAAAASTDHELAALAAQDGNPIEYLQQIRRVLIDNDNLLGPRVVIPTVEQQIRLMQALRSSVEGGDRRRLVQLQATYAEFAGWLHQDAGSFTAAQYWTDRALEWSHIGRDPDLTTFVLARKAQLAGDMGDPAEALDVGQAAEEAARPGTRLGAIAATYAAHGHALSQDETACAAAYDRARHLIDTTDVDPTVEWGTWLDHAYIDVHQARSTAVLGRHHQDDQPSAGGSDAGIRLMRQAAEGFATAIGRLPAGYHRDRGVYLARQAAAHTGAREPEQAAAVAMRALTVGRQTSSARILNELVEVDQHLTPWRSLPPVAAFHEALTTNAR</sequence>